<dbReference type="SUPFAM" id="SSF56112">
    <property type="entry name" value="Protein kinase-like (PK-like)"/>
    <property type="match status" value="1"/>
</dbReference>
<dbReference type="GO" id="GO:0009088">
    <property type="term" value="P:threonine biosynthetic process"/>
    <property type="evidence" value="ECO:0007669"/>
    <property type="project" value="TreeGrafter"/>
</dbReference>
<gene>
    <name evidence="3" type="ORF">SAMN05421720_107114</name>
</gene>
<dbReference type="InterPro" id="IPR011009">
    <property type="entry name" value="Kinase-like_dom_sf"/>
</dbReference>
<dbReference type="Gene3D" id="3.90.1200.10">
    <property type="match status" value="1"/>
</dbReference>
<dbReference type="InterPro" id="IPR050249">
    <property type="entry name" value="Pseudomonas-type_ThrB"/>
</dbReference>
<reference evidence="3 4" key="1">
    <citation type="submission" date="2016-10" db="EMBL/GenBank/DDBJ databases">
        <authorList>
            <person name="de Groot N.N."/>
        </authorList>
    </citation>
    <scope>NUCLEOTIDE SEQUENCE [LARGE SCALE GENOMIC DNA]</scope>
    <source>
        <strain evidence="3 4">ATCC 700224</strain>
    </source>
</reference>
<dbReference type="PANTHER" id="PTHR21064:SF6">
    <property type="entry name" value="AMINOGLYCOSIDE PHOSPHOTRANSFERASE DOMAIN-CONTAINING PROTEIN"/>
    <property type="match status" value="1"/>
</dbReference>
<evidence type="ECO:0000259" key="2">
    <source>
        <dbReference type="Pfam" id="PF01636"/>
    </source>
</evidence>
<organism evidence="3 4">
    <name type="scientific">Rhodospira trueperi</name>
    <dbReference type="NCBI Taxonomy" id="69960"/>
    <lineage>
        <taxon>Bacteria</taxon>
        <taxon>Pseudomonadati</taxon>
        <taxon>Pseudomonadota</taxon>
        <taxon>Alphaproteobacteria</taxon>
        <taxon>Rhodospirillales</taxon>
        <taxon>Rhodospirillaceae</taxon>
        <taxon>Rhodospira</taxon>
    </lineage>
</organism>
<comment type="similarity">
    <text evidence="1">Belongs to the pseudomonas-type ThrB family.</text>
</comment>
<dbReference type="Proteomes" id="UP000199412">
    <property type="component" value="Unassembled WGS sequence"/>
</dbReference>
<dbReference type="RefSeq" id="WP_092786085.1">
    <property type="nucleotide sequence ID" value="NZ_FNAP01000007.1"/>
</dbReference>
<dbReference type="EMBL" id="FNAP01000007">
    <property type="protein sequence ID" value="SDE48921.1"/>
    <property type="molecule type" value="Genomic_DNA"/>
</dbReference>
<dbReference type="Pfam" id="PF01636">
    <property type="entry name" value="APH"/>
    <property type="match status" value="1"/>
</dbReference>
<feature type="domain" description="Aminoglycoside phosphotransferase" evidence="2">
    <location>
        <begin position="39"/>
        <end position="276"/>
    </location>
</feature>
<dbReference type="AlphaFoldDB" id="A0A1G7DBH2"/>
<dbReference type="PANTHER" id="PTHR21064">
    <property type="entry name" value="AMINOGLYCOSIDE PHOSPHOTRANSFERASE DOMAIN-CONTAINING PROTEIN-RELATED"/>
    <property type="match status" value="1"/>
</dbReference>
<keyword evidence="3" id="KW-0808">Transferase</keyword>
<dbReference type="InterPro" id="IPR002575">
    <property type="entry name" value="Aminoglycoside_PTrfase"/>
</dbReference>
<dbReference type="OrthoDB" id="241498at2"/>
<evidence type="ECO:0000256" key="1">
    <source>
        <dbReference type="ARBA" id="ARBA00038240"/>
    </source>
</evidence>
<protein>
    <submittedName>
        <fullName evidence="3">Ser/Thr protein kinase RdoA involved in Cpx stress response, MazF antagonist</fullName>
    </submittedName>
</protein>
<evidence type="ECO:0000313" key="3">
    <source>
        <dbReference type="EMBL" id="SDE48921.1"/>
    </source>
</evidence>
<dbReference type="STRING" id="69960.SAMN05421720_107114"/>
<proteinExistence type="inferred from homology"/>
<keyword evidence="3" id="KW-0418">Kinase</keyword>
<sequence>MAGLYNHEFIEALRRGAETLTAAWGLSPRTEVSLLTISENATFLANDPDEGRRVVLRVHRPGYHTRAEIESELAWITDLRTRQVVDTPEPLTVADGGHIATFDLDGTHREVVAFSFMSGAEPDASEDLTDGFRALGAISARLHDHARAWPRSDGFVRKTWTWETTVGPAPHWGDWRDALGLNADGAALLEQTSAELRRRLDAYGTAPDRFGLIHADLRLANLLVEGERLGVIDFDDCGFGWFGYDFAAAISFLEHEPYIPALQDAWVEGYRSVAPLAPEDEALLPTFVMLRRLLLTAWIASHAETPTAQELGAPYTHGTLTLADRFLTSAG</sequence>
<dbReference type="GO" id="GO:0004413">
    <property type="term" value="F:homoserine kinase activity"/>
    <property type="evidence" value="ECO:0007669"/>
    <property type="project" value="TreeGrafter"/>
</dbReference>
<accession>A0A1G7DBH2</accession>
<evidence type="ECO:0000313" key="4">
    <source>
        <dbReference type="Proteomes" id="UP000199412"/>
    </source>
</evidence>
<name>A0A1G7DBH2_9PROT</name>
<keyword evidence="4" id="KW-1185">Reference proteome</keyword>